<evidence type="ECO:0000259" key="1">
    <source>
        <dbReference type="Pfam" id="PF12760"/>
    </source>
</evidence>
<name>E1YCC8_9BACT</name>
<dbReference type="AlphaFoldDB" id="E1YCC8"/>
<dbReference type="InterPro" id="IPR024442">
    <property type="entry name" value="Transposase_Zn_ribbon"/>
</dbReference>
<dbReference type="Pfam" id="PF12760">
    <property type="entry name" value="Zn_ribbon_IS1595"/>
    <property type="match status" value="1"/>
</dbReference>
<proteinExistence type="predicted"/>
<sequence length="84" mass="9876">MGVKPNYGEMSWLIFQEDFQSEDDCYAWLLKTRWPEGFICPKCGSKDYWSISAQQQLYKCKSCRNRVSLTSGTIFHKTRTPLLK</sequence>
<organism evidence="2">
    <name type="scientific">uncultured Desulfobacterium sp</name>
    <dbReference type="NCBI Taxonomy" id="201089"/>
    <lineage>
        <taxon>Bacteria</taxon>
        <taxon>Pseudomonadati</taxon>
        <taxon>Thermodesulfobacteriota</taxon>
        <taxon>Desulfobacteria</taxon>
        <taxon>Desulfobacterales</taxon>
        <taxon>Desulfobacteriaceae</taxon>
        <taxon>Desulfobacterium</taxon>
        <taxon>environmental samples</taxon>
    </lineage>
</organism>
<feature type="domain" description="Transposase zinc-ribbon" evidence="1">
    <location>
        <begin position="21"/>
        <end position="65"/>
    </location>
</feature>
<evidence type="ECO:0000313" key="2">
    <source>
        <dbReference type="EMBL" id="CBX28222.1"/>
    </source>
</evidence>
<gene>
    <name evidence="2" type="ORF">N47_G35460</name>
</gene>
<reference evidence="2" key="1">
    <citation type="journal article" date="2011" name="Environ. Microbiol.">
        <title>Genomic insights into the metabolic potential of the polycyclic aromatic hydrocarbon degrading sulfate-reducing Deltaproteobacterium N47.</title>
        <authorList>
            <person name="Bergmann F."/>
            <person name="Selesi D."/>
            <person name="Weinmaier T."/>
            <person name="Tischler P."/>
            <person name="Rattei T."/>
            <person name="Meckenstock R.U."/>
        </authorList>
    </citation>
    <scope>NUCLEOTIDE SEQUENCE</scope>
</reference>
<protein>
    <recommendedName>
        <fullName evidence="1">Transposase zinc-ribbon domain-containing protein</fullName>
    </recommendedName>
</protein>
<accession>E1YCC8</accession>
<dbReference type="SUPFAM" id="SSF57783">
    <property type="entry name" value="Zinc beta-ribbon"/>
    <property type="match status" value="1"/>
</dbReference>
<dbReference type="EMBL" id="FR695868">
    <property type="protein sequence ID" value="CBX28222.1"/>
    <property type="molecule type" value="Genomic_DNA"/>
</dbReference>